<reference evidence="1" key="1">
    <citation type="submission" date="2021-01" db="EMBL/GenBank/DDBJ databases">
        <title>Genome public.</title>
        <authorList>
            <person name="Liu C."/>
            <person name="Sun Q."/>
        </authorList>
    </citation>
    <scope>NUCLEOTIDE SEQUENCE</scope>
    <source>
        <strain evidence="1">YIM B02565</strain>
    </source>
</reference>
<evidence type="ECO:0000313" key="1">
    <source>
        <dbReference type="EMBL" id="MBL4932822.1"/>
    </source>
</evidence>
<gene>
    <name evidence="1" type="ORF">JK634_13500</name>
</gene>
<organism evidence="1 2">
    <name type="scientific">Clostridium paridis</name>
    <dbReference type="NCBI Taxonomy" id="2803863"/>
    <lineage>
        <taxon>Bacteria</taxon>
        <taxon>Bacillati</taxon>
        <taxon>Bacillota</taxon>
        <taxon>Clostridia</taxon>
        <taxon>Eubacteriales</taxon>
        <taxon>Clostridiaceae</taxon>
        <taxon>Clostridium</taxon>
    </lineage>
</organism>
<keyword evidence="2" id="KW-1185">Reference proteome</keyword>
<protein>
    <submittedName>
        <fullName evidence="1">Uncharacterized protein</fullName>
    </submittedName>
</protein>
<comment type="caution">
    <text evidence="1">The sequence shown here is derived from an EMBL/GenBank/DDBJ whole genome shotgun (WGS) entry which is preliminary data.</text>
</comment>
<accession>A0A937FIA0</accession>
<dbReference type="RefSeq" id="WP_202768208.1">
    <property type="nucleotide sequence ID" value="NZ_JAESWA010000023.1"/>
</dbReference>
<dbReference type="AlphaFoldDB" id="A0A937FIA0"/>
<dbReference type="EMBL" id="JAESWA010000023">
    <property type="protein sequence ID" value="MBL4932822.1"/>
    <property type="molecule type" value="Genomic_DNA"/>
</dbReference>
<proteinExistence type="predicted"/>
<dbReference type="Proteomes" id="UP000623681">
    <property type="component" value="Unassembled WGS sequence"/>
</dbReference>
<name>A0A937FIA0_9CLOT</name>
<evidence type="ECO:0000313" key="2">
    <source>
        <dbReference type="Proteomes" id="UP000623681"/>
    </source>
</evidence>
<sequence length="116" mass="13553">MKVDKVKVIDLANELGIFLKVVTSVKAFENYNSFFNIYDQFDEPCRRIVVLTPFNELEEVNDENPDKDILKGELIEGNVWLEEYPLLVSPKDIMLDKIEIAKELAEKIRKMFLKSQ</sequence>